<proteinExistence type="predicted"/>
<evidence type="ECO:0000313" key="2">
    <source>
        <dbReference type="EMBL" id="QHS91806.1"/>
    </source>
</evidence>
<dbReference type="EMBL" id="MN739164">
    <property type="protein sequence ID" value="QHS91806.1"/>
    <property type="molecule type" value="Genomic_DNA"/>
</dbReference>
<organism evidence="2">
    <name type="scientific">viral metagenome</name>
    <dbReference type="NCBI Taxonomy" id="1070528"/>
    <lineage>
        <taxon>unclassified sequences</taxon>
        <taxon>metagenomes</taxon>
        <taxon>organismal metagenomes</taxon>
    </lineage>
</organism>
<dbReference type="AlphaFoldDB" id="A0A6C0BI05"/>
<sequence length="153" mass="17397">MSIMKVIYMQQADLLKKQIASLQEKLAQVEIILLVFEPKVELVLSPPAQPSSPSISPANEKKDVLSLMKNSEPLRIYTDYGRKILAEGIFHQDASEKKGYHVYDNETRKTYKSFTNWSLSKKKEKNPSLKADNGFTSVHVNRDGKWIKISALS</sequence>
<protein>
    <submittedName>
        <fullName evidence="2">Uncharacterized protein</fullName>
    </submittedName>
</protein>
<accession>A0A6C0BI05</accession>
<reference evidence="2" key="1">
    <citation type="journal article" date="2020" name="Nature">
        <title>Giant virus diversity and host interactions through global metagenomics.</title>
        <authorList>
            <person name="Schulz F."/>
            <person name="Roux S."/>
            <person name="Paez-Espino D."/>
            <person name="Jungbluth S."/>
            <person name="Walsh D.A."/>
            <person name="Denef V.J."/>
            <person name="McMahon K.D."/>
            <person name="Konstantinidis K.T."/>
            <person name="Eloe-Fadrosh E.A."/>
            <person name="Kyrpides N.C."/>
            <person name="Woyke T."/>
        </authorList>
    </citation>
    <scope>NUCLEOTIDE SEQUENCE</scope>
    <source>
        <strain evidence="2">GVMAG-M-3300013006-15</strain>
    </source>
</reference>
<name>A0A6C0BI05_9ZZZZ</name>
<keyword evidence="1" id="KW-0175">Coiled coil</keyword>
<feature type="coiled-coil region" evidence="1">
    <location>
        <begin position="5"/>
        <end position="32"/>
    </location>
</feature>
<evidence type="ECO:0000256" key="1">
    <source>
        <dbReference type="SAM" id="Coils"/>
    </source>
</evidence>